<protein>
    <submittedName>
        <fullName evidence="1">Uncharacterized protein</fullName>
    </submittedName>
</protein>
<accession>A0A375I0T6</accession>
<proteinExistence type="predicted"/>
<dbReference type="EMBL" id="OMOH01000004">
    <property type="protein sequence ID" value="SPF68250.1"/>
    <property type="molecule type" value="Genomic_DNA"/>
</dbReference>
<name>A0A375I0T6_9ACTN</name>
<evidence type="ECO:0000313" key="2">
    <source>
        <dbReference type="Proteomes" id="UP000265962"/>
    </source>
</evidence>
<sequence length="74" mass="8227">MTLDLFFVQKDATRSVLDRLTTDLGLASRVTGSRTTTMEIFPVHVTTVEFDADADAQTAATSWFDAHGIHWIAR</sequence>
<dbReference type="RefSeq" id="WP_119715427.1">
    <property type="nucleotide sequence ID" value="NZ_OMOH01000004.1"/>
</dbReference>
<gene>
    <name evidence="1" type="ORF">PROPJV5_1193</name>
</gene>
<dbReference type="AlphaFoldDB" id="A0A375I0T6"/>
<keyword evidence="2" id="KW-1185">Reference proteome</keyword>
<dbReference type="Proteomes" id="UP000265962">
    <property type="component" value="Unassembled WGS sequence"/>
</dbReference>
<evidence type="ECO:0000313" key="1">
    <source>
        <dbReference type="EMBL" id="SPF68250.1"/>
    </source>
</evidence>
<reference evidence="2" key="1">
    <citation type="submission" date="2018-02" db="EMBL/GenBank/DDBJ databases">
        <authorList>
            <person name="Hornung B."/>
        </authorList>
    </citation>
    <scope>NUCLEOTIDE SEQUENCE [LARGE SCALE GENOMIC DNA]</scope>
</reference>
<dbReference type="OrthoDB" id="3732161at2"/>
<organism evidence="1 2">
    <name type="scientific">Propionibacterium ruminifibrarum</name>
    <dbReference type="NCBI Taxonomy" id="1962131"/>
    <lineage>
        <taxon>Bacteria</taxon>
        <taxon>Bacillati</taxon>
        <taxon>Actinomycetota</taxon>
        <taxon>Actinomycetes</taxon>
        <taxon>Propionibacteriales</taxon>
        <taxon>Propionibacteriaceae</taxon>
        <taxon>Propionibacterium</taxon>
    </lineage>
</organism>